<sequence>MELDLQNYARILQSCNTHHSIVLGKQLHSFFLKKGILSSTITIGNRLLQMYSRCSTMTETWKLFDEMPHRNCFSWNTVIEGYMKSGNKEKSLELFKLMPHKNDFSWNLVISGLAKAGELEVARGLFDDMPRKNGVAWNSMIHGYARHGNARKAVELFKDLGSLGDSFVLATIIGACVDLGAIEYGKQIHAHMVVEGLEFDPVLWSALINLYGKCGDLDSASCVLNWMKEPDDFSLSALISGYASCGRMTDAIRLFDKISDPCVVLWNSLISGHALNNEEIEALALFNKMREKGVQEDFSSIAVVLSACSSLCISEHVKQMHGHAHKIGVIRDVIIASTLIDAYSKCGRPNDACKFFSELQAYDTVLLNCMITVYSSCGRIEDAKHLFKTMPTKSLISWNSMIVGLSQNGCPIEALDIFCKMNELDLRMDKFSLASVISACASISCIELGEQVYAKATLIGLESDQIISTSLVDFYCKCGLVEYGQKIFDTMTKSDEISWNSMLMGYATNGHGFEALLLFNEMRNAGVRPTDITFTGVLSACDHCGLLEEGRKWFNSMKWDYHIDPGIEHYSCMVDLYARAGCLEEAMNLIEQMPFKEDVSLWSSVLRGCVAHGDKSLGKKVAERIIELDPENSGAYVQLSSLFATSGEWETSAAVRSIMREKQIKKNPGCSWAES</sequence>
<dbReference type="PANTHER" id="PTHR47926:SF392">
    <property type="entry name" value="PENTATRICOPEPTIDE REPEAT-CONTAINING PROTEIN"/>
    <property type="match status" value="1"/>
</dbReference>
<reference evidence="5" key="1">
    <citation type="submission" date="2025-08" db="UniProtKB">
        <authorList>
            <consortium name="RefSeq"/>
        </authorList>
    </citation>
    <scope>IDENTIFICATION</scope>
    <source>
        <tissue evidence="5">Leaf</tissue>
    </source>
</reference>
<name>A0A6J1AAU2_9ROSI</name>
<dbReference type="FunFam" id="1.25.40.10:FF:000797">
    <property type="entry name" value="Pentatricopeptide repeat-containing protein chloroplastic"/>
    <property type="match status" value="1"/>
</dbReference>
<dbReference type="FunFam" id="1.25.40.10:FF:000344">
    <property type="entry name" value="Pentatricopeptide repeat-containing protein"/>
    <property type="match status" value="1"/>
</dbReference>
<dbReference type="OrthoDB" id="772568at2759"/>
<protein>
    <submittedName>
        <fullName evidence="5">Pentatricopeptide repeat-containing protein At1g77010, mitochondrial</fullName>
    </submittedName>
</protein>
<feature type="repeat" description="PPR" evidence="3">
    <location>
        <begin position="394"/>
        <end position="428"/>
    </location>
</feature>
<dbReference type="InterPro" id="IPR002885">
    <property type="entry name" value="PPR_rpt"/>
</dbReference>
<feature type="repeat" description="PPR" evidence="3">
    <location>
        <begin position="133"/>
        <end position="167"/>
    </location>
</feature>
<dbReference type="InterPro" id="IPR011990">
    <property type="entry name" value="TPR-like_helical_dom_sf"/>
</dbReference>
<feature type="repeat" description="PPR" evidence="3">
    <location>
        <begin position="332"/>
        <end position="366"/>
    </location>
</feature>
<evidence type="ECO:0000313" key="5">
    <source>
        <dbReference type="RefSeq" id="XP_021283916.1"/>
    </source>
</evidence>
<dbReference type="InterPro" id="IPR046848">
    <property type="entry name" value="E_motif"/>
</dbReference>
<dbReference type="InterPro" id="IPR046960">
    <property type="entry name" value="PPR_At4g14850-like_plant"/>
</dbReference>
<dbReference type="PANTHER" id="PTHR47926">
    <property type="entry name" value="PENTATRICOPEPTIDE REPEAT-CONTAINING PROTEIN"/>
    <property type="match status" value="1"/>
</dbReference>
<gene>
    <name evidence="5" type="primary">LOC110416289</name>
</gene>
<keyword evidence="1" id="KW-0677">Repeat</keyword>
<dbReference type="Proteomes" id="UP000504621">
    <property type="component" value="Unplaced"/>
</dbReference>
<dbReference type="Pfam" id="PF20431">
    <property type="entry name" value="E_motif"/>
    <property type="match status" value="1"/>
</dbReference>
<evidence type="ECO:0000256" key="2">
    <source>
        <dbReference type="ARBA" id="ARBA00061659"/>
    </source>
</evidence>
<proteinExistence type="inferred from homology"/>
<dbReference type="AlphaFoldDB" id="A0A6J1AAU2"/>
<evidence type="ECO:0000256" key="1">
    <source>
        <dbReference type="ARBA" id="ARBA00022737"/>
    </source>
</evidence>
<feature type="repeat" description="PPR" evidence="3">
    <location>
        <begin position="262"/>
        <end position="296"/>
    </location>
</feature>
<feature type="repeat" description="PPR" evidence="3">
    <location>
        <begin position="495"/>
        <end position="529"/>
    </location>
</feature>
<dbReference type="GO" id="GO:0009451">
    <property type="term" value="P:RNA modification"/>
    <property type="evidence" value="ECO:0007669"/>
    <property type="project" value="InterPro"/>
</dbReference>
<dbReference type="GO" id="GO:0003723">
    <property type="term" value="F:RNA binding"/>
    <property type="evidence" value="ECO:0007669"/>
    <property type="project" value="InterPro"/>
</dbReference>
<dbReference type="GeneID" id="110416289"/>
<comment type="similarity">
    <text evidence="2">Belongs to the PPR family. PCMP-E subfamily.</text>
</comment>
<dbReference type="NCBIfam" id="TIGR00756">
    <property type="entry name" value="PPR"/>
    <property type="match status" value="9"/>
</dbReference>
<keyword evidence="4" id="KW-1185">Reference proteome</keyword>
<feature type="repeat" description="PPR" evidence="3">
    <location>
        <begin position="71"/>
        <end position="101"/>
    </location>
</feature>
<feature type="repeat" description="PPR" evidence="3">
    <location>
        <begin position="102"/>
        <end position="132"/>
    </location>
</feature>
<dbReference type="Gene3D" id="1.25.40.10">
    <property type="entry name" value="Tetratricopeptide repeat domain"/>
    <property type="match status" value="6"/>
</dbReference>
<dbReference type="PROSITE" id="PS51375">
    <property type="entry name" value="PPR"/>
    <property type="match status" value="8"/>
</dbReference>
<dbReference type="RefSeq" id="XP_021283916.1">
    <property type="nucleotide sequence ID" value="XM_021428241.1"/>
</dbReference>
<organism evidence="4 5">
    <name type="scientific">Herrania umbratica</name>
    <dbReference type="NCBI Taxonomy" id="108875"/>
    <lineage>
        <taxon>Eukaryota</taxon>
        <taxon>Viridiplantae</taxon>
        <taxon>Streptophyta</taxon>
        <taxon>Embryophyta</taxon>
        <taxon>Tracheophyta</taxon>
        <taxon>Spermatophyta</taxon>
        <taxon>Magnoliopsida</taxon>
        <taxon>eudicotyledons</taxon>
        <taxon>Gunneridae</taxon>
        <taxon>Pentapetalae</taxon>
        <taxon>rosids</taxon>
        <taxon>malvids</taxon>
        <taxon>Malvales</taxon>
        <taxon>Malvaceae</taxon>
        <taxon>Byttnerioideae</taxon>
        <taxon>Herrania</taxon>
    </lineage>
</organism>
<feature type="repeat" description="PPR" evidence="3">
    <location>
        <begin position="200"/>
        <end position="230"/>
    </location>
</feature>
<dbReference type="Pfam" id="PF13041">
    <property type="entry name" value="PPR_2"/>
    <property type="match status" value="1"/>
</dbReference>
<evidence type="ECO:0000313" key="4">
    <source>
        <dbReference type="Proteomes" id="UP000504621"/>
    </source>
</evidence>
<dbReference type="Pfam" id="PF01535">
    <property type="entry name" value="PPR"/>
    <property type="match status" value="11"/>
</dbReference>
<evidence type="ECO:0000256" key="3">
    <source>
        <dbReference type="PROSITE-ProRule" id="PRU00708"/>
    </source>
</evidence>
<dbReference type="GO" id="GO:0005737">
    <property type="term" value="C:cytoplasm"/>
    <property type="evidence" value="ECO:0007669"/>
    <property type="project" value="UniProtKB-ARBA"/>
</dbReference>
<accession>A0A6J1AAU2</accession>